<dbReference type="Gene3D" id="1.20.1250.20">
    <property type="entry name" value="MFS general substrate transporter like domains"/>
    <property type="match status" value="1"/>
</dbReference>
<evidence type="ECO:0000259" key="8">
    <source>
        <dbReference type="PROSITE" id="PS50850"/>
    </source>
</evidence>
<feature type="domain" description="Major facilitator superfamily (MFS) profile" evidence="8">
    <location>
        <begin position="19"/>
        <end position="458"/>
    </location>
</feature>
<accession>A0ABW1CYV6</accession>
<feature type="transmembrane region" description="Helical" evidence="7">
    <location>
        <begin position="171"/>
        <end position="190"/>
    </location>
</feature>
<reference evidence="10" key="1">
    <citation type="journal article" date="2019" name="Int. J. Syst. Evol. Microbiol.">
        <title>The Global Catalogue of Microorganisms (GCM) 10K type strain sequencing project: providing services to taxonomists for standard genome sequencing and annotation.</title>
        <authorList>
            <consortium name="The Broad Institute Genomics Platform"/>
            <consortium name="The Broad Institute Genome Sequencing Center for Infectious Disease"/>
            <person name="Wu L."/>
            <person name="Ma J."/>
        </authorList>
    </citation>
    <scope>NUCLEOTIDE SEQUENCE [LARGE SCALE GENOMIC DNA]</scope>
    <source>
        <strain evidence="10">CCUG 53903</strain>
    </source>
</reference>
<comment type="caution">
    <text evidence="9">The sequence shown here is derived from an EMBL/GenBank/DDBJ whole genome shotgun (WGS) entry which is preliminary data.</text>
</comment>
<dbReference type="InterPro" id="IPR036259">
    <property type="entry name" value="MFS_trans_sf"/>
</dbReference>
<feature type="transmembrane region" description="Helical" evidence="7">
    <location>
        <begin position="367"/>
        <end position="388"/>
    </location>
</feature>
<gene>
    <name evidence="9" type="ORF">ACFPZ3_44570</name>
</gene>
<keyword evidence="4 7" id="KW-0812">Transmembrane</keyword>
<keyword evidence="3" id="KW-1003">Cell membrane</keyword>
<feature type="transmembrane region" description="Helical" evidence="7">
    <location>
        <begin position="309"/>
        <end position="330"/>
    </location>
</feature>
<dbReference type="InterPro" id="IPR011701">
    <property type="entry name" value="MFS"/>
</dbReference>
<feature type="transmembrane region" description="Helical" evidence="7">
    <location>
        <begin position="342"/>
        <end position="361"/>
    </location>
</feature>
<evidence type="ECO:0000313" key="10">
    <source>
        <dbReference type="Proteomes" id="UP001596058"/>
    </source>
</evidence>
<comment type="subcellular location">
    <subcellularLocation>
        <location evidence="1">Cell membrane</location>
        <topology evidence="1">Multi-pass membrane protein</topology>
    </subcellularLocation>
</comment>
<feature type="transmembrane region" description="Helical" evidence="7">
    <location>
        <begin position="276"/>
        <end position="297"/>
    </location>
</feature>
<dbReference type="CDD" id="cd17503">
    <property type="entry name" value="MFS_LmrB_MDR_like"/>
    <property type="match status" value="1"/>
</dbReference>
<keyword evidence="10" id="KW-1185">Reference proteome</keyword>
<feature type="transmembrane region" description="Helical" evidence="7">
    <location>
        <begin position="237"/>
        <end position="256"/>
    </location>
</feature>
<dbReference type="Proteomes" id="UP001596058">
    <property type="component" value="Unassembled WGS sequence"/>
</dbReference>
<sequence length="468" mass="48030">MSTRSTTQHERIDPYLLKLGLVLVLGIVMSMLDTTIVNVALDTLGQDLDAGLATTQWVVTGYMLALAVVIPATGWLTDRYGAKRLFVLGVGLFTAGSGLCAAAWDVDSLITFRVVQGMAGALLMPVAQTILARAAGPERMGRVMTLVGVPALLAPILGPVAGGLIVDHLTWRWMFLINVPVGVASVLISLRRLPADPRPGQSGQRFDFGGLALLGPGLALLVYGLSGAGRAGTFDDAGVWGPMAGGALLVALFVGYAGARGERALIPLAYFRDRAFASAGTVGFMISISVFGVMLLLPLYYQQIQHDSALSAGLLLALQGLGTAVSMPVAGALADKVGPRRVVVTGMTLVALGTLVLTQVQAGVPSWAVAVALVVRGLGFGAAMMPAMAAGYRNLPASAAGHASSVLQIFSRVGGTIGAALMAVILAQAGDFGIALWYATAITAAGALGALLLPGGDTVPAHTQPKEQ</sequence>
<evidence type="ECO:0000256" key="7">
    <source>
        <dbReference type="SAM" id="Phobius"/>
    </source>
</evidence>
<feature type="transmembrane region" description="Helical" evidence="7">
    <location>
        <begin position="85"/>
        <end position="104"/>
    </location>
</feature>
<evidence type="ECO:0000256" key="1">
    <source>
        <dbReference type="ARBA" id="ARBA00004651"/>
    </source>
</evidence>
<feature type="transmembrane region" description="Helical" evidence="7">
    <location>
        <begin position="110"/>
        <end position="131"/>
    </location>
</feature>
<dbReference type="SUPFAM" id="SSF103473">
    <property type="entry name" value="MFS general substrate transporter"/>
    <property type="match status" value="1"/>
</dbReference>
<evidence type="ECO:0000256" key="4">
    <source>
        <dbReference type="ARBA" id="ARBA00022692"/>
    </source>
</evidence>
<name>A0ABW1CYV6_9ACTN</name>
<keyword evidence="2" id="KW-0813">Transport</keyword>
<feature type="transmembrane region" description="Helical" evidence="7">
    <location>
        <begin position="143"/>
        <end position="165"/>
    </location>
</feature>
<dbReference type="EMBL" id="JBHSPA010000059">
    <property type="protein sequence ID" value="MFC5830971.1"/>
    <property type="molecule type" value="Genomic_DNA"/>
</dbReference>
<protein>
    <submittedName>
        <fullName evidence="9">DHA2 family efflux MFS transporter permease subunit</fullName>
    </submittedName>
</protein>
<feature type="transmembrane region" description="Helical" evidence="7">
    <location>
        <begin position="53"/>
        <end position="73"/>
    </location>
</feature>
<dbReference type="RefSeq" id="WP_379520453.1">
    <property type="nucleotide sequence ID" value="NZ_JBHSPA010000059.1"/>
</dbReference>
<evidence type="ECO:0000256" key="5">
    <source>
        <dbReference type="ARBA" id="ARBA00022989"/>
    </source>
</evidence>
<organism evidence="9 10">
    <name type="scientific">Nonomuraea insulae</name>
    <dbReference type="NCBI Taxonomy" id="1616787"/>
    <lineage>
        <taxon>Bacteria</taxon>
        <taxon>Bacillati</taxon>
        <taxon>Actinomycetota</taxon>
        <taxon>Actinomycetes</taxon>
        <taxon>Streptosporangiales</taxon>
        <taxon>Streptosporangiaceae</taxon>
        <taxon>Nonomuraea</taxon>
    </lineage>
</organism>
<dbReference type="PROSITE" id="PS50850">
    <property type="entry name" value="MFS"/>
    <property type="match status" value="1"/>
</dbReference>
<feature type="transmembrane region" description="Helical" evidence="7">
    <location>
        <begin position="409"/>
        <end position="429"/>
    </location>
</feature>
<keyword evidence="6 7" id="KW-0472">Membrane</keyword>
<dbReference type="PANTHER" id="PTHR42718:SF46">
    <property type="entry name" value="BLR6921 PROTEIN"/>
    <property type="match status" value="1"/>
</dbReference>
<feature type="transmembrane region" description="Helical" evidence="7">
    <location>
        <begin position="435"/>
        <end position="453"/>
    </location>
</feature>
<dbReference type="Pfam" id="PF07690">
    <property type="entry name" value="MFS_1"/>
    <property type="match status" value="2"/>
</dbReference>
<keyword evidence="5 7" id="KW-1133">Transmembrane helix</keyword>
<dbReference type="InterPro" id="IPR020846">
    <property type="entry name" value="MFS_dom"/>
</dbReference>
<dbReference type="Gene3D" id="1.20.1720.10">
    <property type="entry name" value="Multidrug resistance protein D"/>
    <property type="match status" value="1"/>
</dbReference>
<proteinExistence type="predicted"/>
<evidence type="ECO:0000256" key="2">
    <source>
        <dbReference type="ARBA" id="ARBA00022448"/>
    </source>
</evidence>
<evidence type="ECO:0000313" key="9">
    <source>
        <dbReference type="EMBL" id="MFC5830971.1"/>
    </source>
</evidence>
<dbReference type="InterPro" id="IPR004638">
    <property type="entry name" value="EmrB-like"/>
</dbReference>
<dbReference type="PANTHER" id="PTHR42718">
    <property type="entry name" value="MAJOR FACILITATOR SUPERFAMILY MULTIDRUG TRANSPORTER MFSC"/>
    <property type="match status" value="1"/>
</dbReference>
<dbReference type="NCBIfam" id="TIGR00711">
    <property type="entry name" value="efflux_EmrB"/>
    <property type="match status" value="1"/>
</dbReference>
<evidence type="ECO:0000256" key="6">
    <source>
        <dbReference type="ARBA" id="ARBA00023136"/>
    </source>
</evidence>
<evidence type="ECO:0000256" key="3">
    <source>
        <dbReference type="ARBA" id="ARBA00022475"/>
    </source>
</evidence>
<feature type="transmembrane region" description="Helical" evidence="7">
    <location>
        <begin position="21"/>
        <end position="41"/>
    </location>
</feature>
<feature type="transmembrane region" description="Helical" evidence="7">
    <location>
        <begin position="211"/>
        <end position="231"/>
    </location>
</feature>